<feature type="compositionally biased region" description="Polar residues" evidence="7">
    <location>
        <begin position="403"/>
        <end position="412"/>
    </location>
</feature>
<evidence type="ECO:0000256" key="1">
    <source>
        <dbReference type="ARBA" id="ARBA00000085"/>
    </source>
</evidence>
<dbReference type="Gene3D" id="3.30.450.40">
    <property type="match status" value="1"/>
</dbReference>
<dbReference type="CDD" id="cd17546">
    <property type="entry name" value="REC_hyHK_CKI1_RcsC-like"/>
    <property type="match status" value="1"/>
</dbReference>
<dbReference type="SMART" id="SM00448">
    <property type="entry name" value="REC"/>
    <property type="match status" value="1"/>
</dbReference>
<dbReference type="Proteomes" id="UP000566819">
    <property type="component" value="Unassembled WGS sequence"/>
</dbReference>
<dbReference type="InterPro" id="IPR004358">
    <property type="entry name" value="Sig_transdc_His_kin-like_C"/>
</dbReference>
<dbReference type="PROSITE" id="PS50109">
    <property type="entry name" value="HIS_KIN"/>
    <property type="match status" value="1"/>
</dbReference>
<dbReference type="SUPFAM" id="SSF55781">
    <property type="entry name" value="GAF domain-like"/>
    <property type="match status" value="1"/>
</dbReference>
<evidence type="ECO:0000259" key="8">
    <source>
        <dbReference type="PROSITE" id="PS50109"/>
    </source>
</evidence>
<dbReference type="PROSITE" id="PS50110">
    <property type="entry name" value="RESPONSE_REGULATORY"/>
    <property type="match status" value="1"/>
</dbReference>
<reference evidence="10 11" key="1">
    <citation type="submission" date="2020-03" db="EMBL/GenBank/DDBJ databases">
        <title>Draft Genome Sequence of Cudoniella acicularis.</title>
        <authorList>
            <person name="Buettner E."/>
            <person name="Kellner H."/>
        </authorList>
    </citation>
    <scope>NUCLEOTIDE SEQUENCE [LARGE SCALE GENOMIC DNA]</scope>
    <source>
        <strain evidence="10 11">DSM 108380</strain>
    </source>
</reference>
<evidence type="ECO:0000256" key="7">
    <source>
        <dbReference type="SAM" id="MobiDB-lite"/>
    </source>
</evidence>
<dbReference type="EC" id="2.7.13.3" evidence="2"/>
<dbReference type="PANTHER" id="PTHR43047">
    <property type="entry name" value="TWO-COMPONENT HISTIDINE PROTEIN KINASE"/>
    <property type="match status" value="1"/>
</dbReference>
<dbReference type="SMART" id="SM00387">
    <property type="entry name" value="HATPase_c"/>
    <property type="match status" value="1"/>
</dbReference>
<evidence type="ECO:0000256" key="3">
    <source>
        <dbReference type="ARBA" id="ARBA00022553"/>
    </source>
</evidence>
<dbReference type="GO" id="GO:0000155">
    <property type="term" value="F:phosphorelay sensor kinase activity"/>
    <property type="evidence" value="ECO:0007669"/>
    <property type="project" value="InterPro"/>
</dbReference>
<dbReference type="InterPro" id="IPR003661">
    <property type="entry name" value="HisK_dim/P_dom"/>
</dbReference>
<sequence length="1350" mass="147167">MAPANTTTPRHKNILTRANTEPPTAEPDNEDVDRNIAVKSDITSSKVSSPDTALTAFCQLVTWRTGAQRAMIGVIDAETQYFIAESTRTVDLIDTAKHAPGDDIWMGCSSVSKAGKLCERTIAVEPTKTGEYPSFVVNDLTKDDRFNQLPFVTGPPNLRFYGGVPLITKRGIAIGSLFIVDDRVRNGLSKEDVHFMGTMAITIMKHFEMSREVEEHRRGMKMSRGLASFVEGRAELAEADVDAEDTEGANIAGQFETESDIVRTKLKSVHRDSITSAVSSAASIDRREREYATNMVRAEEAIRDAPDTPSRRPEFSSESQGTSRASIGTASVTTWSLPSADKTGSSPGSALSQESSQRRLCSRAANLIRETFEVDGGCLFYDTQTGFGSDVQGSLGGSPLNPEDSQPESQPASGDEHFSSGETPDLREHALPAIPNIPPASPGIKGQATFSRSSTMSKKPVEILGFSTPSASSIHGDELPGKQVFKPLDEKALHTLLRRYPRGKLWTFDSHGGVSSSSEEELFRPTSKDPIQRNNENMRRKARKAKTKSDARFLSKYFPGVRQLLFVPLWDAGRSRWLSGCFVWSTEVTRILSKQSELSFLTAFGNSVMAEWSRIDTEIANQKKGDFIGSISHELRSPLHGILASAEFLSDEVNSTFEMSMVETISSCGRTLLDTINHVLDFSKINHFERTWQKSKRGRRSFGGAITPKPSDLPMINLYADVDVSVVCEEVVEGVYAGHIFQSGTAANFDMVRDSREKMAIQSKNSSSLEAVLGTEALEKQEVTLIFDVDIQNYQFTTQPGAFRRVVMNLIGNALKYTSHGYVRLNLTASPMDDFQDVESGEIIPRAMVVLTVTDTGKGISPDFLRSKLFTPFAQENSLSSGTGLGLAIVKSIVNILEGDITIESEVGRGTQVRVSLPLLRGMPKFPDSVSTNTPNSIASIPRELEDPLSKLRACVIGQKVSLHGFDIESVDPMVQRGARYLKASVTNFLTNWFGMQVVSFGQKASIIVSNEADSATVSQLIRQSTTTQRTPSIIVLCSHSSRAERLPSPISGKFKIGYVTKPVGPVKLGKAIAQCFEGSSPSTPGLLDGPSIDSNDLSNVFEEMTLSPKGAEMLDNSRMAADSDNARKAIESPTPNALVEKGAEFPFPTSDNKPLLPKVKSMLGIKDALGPVVAIESVPTSEVLTTMEIPKTKQIEAASVSQQKSPSFLLVDDNAINLTLLSTSMSKRKHEVIDQAMDGLAAVKKFQEREQGYDIIFMDISMPLLDGFGATKEIRAIEESRKKAVEDKESKTGFTPALVIAITGLASSDDQARAAAVGVDLFLTKPVSFRDVKKMLDNWEANKLKDGGL</sequence>
<keyword evidence="5" id="KW-0418">Kinase</keyword>
<dbReference type="Pfam" id="PF02518">
    <property type="entry name" value="HATPase_c"/>
    <property type="match status" value="1"/>
</dbReference>
<comment type="caution">
    <text evidence="10">The sequence shown here is derived from an EMBL/GenBank/DDBJ whole genome shotgun (WGS) entry which is preliminary data.</text>
</comment>
<dbReference type="Gene3D" id="1.10.287.130">
    <property type="match status" value="1"/>
</dbReference>
<dbReference type="FunFam" id="3.30.450.40:FF:000083">
    <property type="entry name" value="Sensor histidine kinase/response regulator, putative (AFU_orthologue AFUA_4G00660)"/>
    <property type="match status" value="1"/>
</dbReference>
<feature type="modified residue" description="4-aspartylphosphate" evidence="6">
    <location>
        <position position="1260"/>
    </location>
</feature>
<accession>A0A8H4QRU3</accession>
<dbReference type="SUPFAM" id="SSF55874">
    <property type="entry name" value="ATPase domain of HSP90 chaperone/DNA topoisomerase II/histidine kinase"/>
    <property type="match status" value="1"/>
</dbReference>
<feature type="region of interest" description="Disordered" evidence="7">
    <location>
        <begin position="1"/>
        <end position="34"/>
    </location>
</feature>
<evidence type="ECO:0000313" key="11">
    <source>
        <dbReference type="Proteomes" id="UP000566819"/>
    </source>
</evidence>
<dbReference type="InterPro" id="IPR036097">
    <property type="entry name" value="HisK_dim/P_sf"/>
</dbReference>
<dbReference type="Gene3D" id="3.30.565.10">
    <property type="entry name" value="Histidine kinase-like ATPase, C-terminal domain"/>
    <property type="match status" value="1"/>
</dbReference>
<feature type="compositionally biased region" description="Basic and acidic residues" evidence="7">
    <location>
        <begin position="414"/>
        <end position="430"/>
    </location>
</feature>
<dbReference type="GO" id="GO:0009927">
    <property type="term" value="F:histidine phosphotransfer kinase activity"/>
    <property type="evidence" value="ECO:0007669"/>
    <property type="project" value="TreeGrafter"/>
</dbReference>
<organism evidence="10 11">
    <name type="scientific">Cudoniella acicularis</name>
    <dbReference type="NCBI Taxonomy" id="354080"/>
    <lineage>
        <taxon>Eukaryota</taxon>
        <taxon>Fungi</taxon>
        <taxon>Dikarya</taxon>
        <taxon>Ascomycota</taxon>
        <taxon>Pezizomycotina</taxon>
        <taxon>Leotiomycetes</taxon>
        <taxon>Helotiales</taxon>
        <taxon>Tricladiaceae</taxon>
        <taxon>Cudoniella</taxon>
    </lineage>
</organism>
<feature type="domain" description="Histidine kinase" evidence="8">
    <location>
        <begin position="630"/>
        <end position="921"/>
    </location>
</feature>
<feature type="domain" description="Response regulatory" evidence="9">
    <location>
        <begin position="1208"/>
        <end position="1341"/>
    </location>
</feature>
<name>A0A8H4QRU3_9HELO</name>
<dbReference type="PANTHER" id="PTHR43047:SF72">
    <property type="entry name" value="OSMOSENSING HISTIDINE PROTEIN KINASE SLN1"/>
    <property type="match status" value="1"/>
</dbReference>
<evidence type="ECO:0000256" key="4">
    <source>
        <dbReference type="ARBA" id="ARBA00022679"/>
    </source>
</evidence>
<dbReference type="InterPro" id="IPR029016">
    <property type="entry name" value="GAF-like_dom_sf"/>
</dbReference>
<dbReference type="PRINTS" id="PR00344">
    <property type="entry name" value="BCTRLSENSOR"/>
</dbReference>
<dbReference type="Pfam" id="PF00512">
    <property type="entry name" value="HisKA"/>
    <property type="match status" value="1"/>
</dbReference>
<dbReference type="InterPro" id="IPR003594">
    <property type="entry name" value="HATPase_dom"/>
</dbReference>
<evidence type="ECO:0000259" key="9">
    <source>
        <dbReference type="PROSITE" id="PS50110"/>
    </source>
</evidence>
<dbReference type="SUPFAM" id="SSF47384">
    <property type="entry name" value="Homodimeric domain of signal transducing histidine kinase"/>
    <property type="match status" value="1"/>
</dbReference>
<gene>
    <name evidence="10" type="ORF">G7Y89_g15265</name>
</gene>
<evidence type="ECO:0000256" key="5">
    <source>
        <dbReference type="ARBA" id="ARBA00022777"/>
    </source>
</evidence>
<dbReference type="GO" id="GO:0005886">
    <property type="term" value="C:plasma membrane"/>
    <property type="evidence" value="ECO:0007669"/>
    <property type="project" value="TreeGrafter"/>
</dbReference>
<dbReference type="CDD" id="cd00082">
    <property type="entry name" value="HisKA"/>
    <property type="match status" value="1"/>
</dbReference>
<evidence type="ECO:0000256" key="2">
    <source>
        <dbReference type="ARBA" id="ARBA00012438"/>
    </source>
</evidence>
<feature type="compositionally biased region" description="Basic and acidic residues" evidence="7">
    <location>
        <begin position="295"/>
        <end position="315"/>
    </location>
</feature>
<feature type="region of interest" description="Disordered" evidence="7">
    <location>
        <begin position="295"/>
        <end position="356"/>
    </location>
</feature>
<dbReference type="EMBL" id="JAAMPI010002296">
    <property type="protein sequence ID" value="KAF4615723.1"/>
    <property type="molecule type" value="Genomic_DNA"/>
</dbReference>
<keyword evidence="4" id="KW-0808">Transferase</keyword>
<dbReference type="InterPro" id="IPR005467">
    <property type="entry name" value="His_kinase_dom"/>
</dbReference>
<keyword evidence="3 6" id="KW-0597">Phosphoprotein</keyword>
<dbReference type="OrthoDB" id="303614at2759"/>
<evidence type="ECO:0000313" key="10">
    <source>
        <dbReference type="EMBL" id="KAF4615723.1"/>
    </source>
</evidence>
<dbReference type="FunFam" id="1.10.287.130:FF:000023">
    <property type="entry name" value="Sensor histidine kinase/response regulator, putative"/>
    <property type="match status" value="1"/>
</dbReference>
<dbReference type="Gene3D" id="3.40.50.2300">
    <property type="match status" value="1"/>
</dbReference>
<protein>
    <recommendedName>
        <fullName evidence="2">histidine kinase</fullName>
        <ecNumber evidence="2">2.7.13.3</ecNumber>
    </recommendedName>
</protein>
<feature type="compositionally biased region" description="Polar residues" evidence="7">
    <location>
        <begin position="316"/>
        <end position="356"/>
    </location>
</feature>
<dbReference type="InterPro" id="IPR011006">
    <property type="entry name" value="CheY-like_superfamily"/>
</dbReference>
<feature type="region of interest" description="Disordered" evidence="7">
    <location>
        <begin position="390"/>
        <end position="455"/>
    </location>
</feature>
<dbReference type="InterPro" id="IPR001789">
    <property type="entry name" value="Sig_transdc_resp-reg_receiver"/>
</dbReference>
<keyword evidence="11" id="KW-1185">Reference proteome</keyword>
<evidence type="ECO:0000256" key="6">
    <source>
        <dbReference type="PROSITE-ProRule" id="PRU00169"/>
    </source>
</evidence>
<dbReference type="SMART" id="SM00388">
    <property type="entry name" value="HisKA"/>
    <property type="match status" value="1"/>
</dbReference>
<comment type="catalytic activity">
    <reaction evidence="1">
        <text>ATP + protein L-histidine = ADP + protein N-phospho-L-histidine.</text>
        <dbReference type="EC" id="2.7.13.3"/>
    </reaction>
</comment>
<dbReference type="Pfam" id="PF00072">
    <property type="entry name" value="Response_reg"/>
    <property type="match status" value="1"/>
</dbReference>
<proteinExistence type="predicted"/>
<dbReference type="InterPro" id="IPR036890">
    <property type="entry name" value="HATPase_C_sf"/>
</dbReference>
<dbReference type="SUPFAM" id="SSF52172">
    <property type="entry name" value="CheY-like"/>
    <property type="match status" value="1"/>
</dbReference>